<comment type="function">
    <text evidence="3 14 16">Endonuclease that specifically degrades the RNA of RNA-DNA hybrids.</text>
</comment>
<dbReference type="SUPFAM" id="SSF53098">
    <property type="entry name" value="Ribonuclease H-like"/>
    <property type="match status" value="1"/>
</dbReference>
<evidence type="ECO:0000256" key="4">
    <source>
        <dbReference type="ARBA" id="ARBA00004496"/>
    </source>
</evidence>
<comment type="caution">
    <text evidence="18">The sequence shown here is derived from an EMBL/GenBank/DDBJ whole genome shotgun (WGS) entry which is preliminary data.</text>
</comment>
<comment type="subcellular location">
    <subcellularLocation>
        <location evidence="4 14">Cytoplasm</location>
    </subcellularLocation>
</comment>
<dbReference type="EMBL" id="JBHLVZ010000087">
    <property type="protein sequence ID" value="MFC0388983.1"/>
    <property type="molecule type" value="Genomic_DNA"/>
</dbReference>
<evidence type="ECO:0000256" key="8">
    <source>
        <dbReference type="ARBA" id="ARBA00022490"/>
    </source>
</evidence>
<dbReference type="RefSeq" id="WP_377055922.1">
    <property type="nucleotide sequence ID" value="NZ_JBHLVZ010000087.1"/>
</dbReference>
<protein>
    <recommendedName>
        <fullName evidence="7 14">Ribonuclease HII</fullName>
        <shortName evidence="14">RNase HII</shortName>
        <ecNumber evidence="6 14">3.1.26.4</ecNumber>
    </recommendedName>
</protein>
<proteinExistence type="inferred from homology"/>
<evidence type="ECO:0000256" key="14">
    <source>
        <dbReference type="HAMAP-Rule" id="MF_00052"/>
    </source>
</evidence>
<dbReference type="Proteomes" id="UP001589789">
    <property type="component" value="Unassembled WGS sequence"/>
</dbReference>
<gene>
    <name evidence="14" type="primary">rnhB</name>
    <name evidence="18" type="ORF">ACFFIC_26040</name>
</gene>
<dbReference type="InterPro" id="IPR022898">
    <property type="entry name" value="RNase_HII"/>
</dbReference>
<feature type="binding site" evidence="14 15">
    <location>
        <position position="25"/>
    </location>
    <ligand>
        <name>a divalent metal cation</name>
        <dbReference type="ChEBI" id="CHEBI:60240"/>
    </ligand>
</feature>
<evidence type="ECO:0000256" key="6">
    <source>
        <dbReference type="ARBA" id="ARBA00012180"/>
    </source>
</evidence>
<evidence type="ECO:0000313" key="18">
    <source>
        <dbReference type="EMBL" id="MFC0388983.1"/>
    </source>
</evidence>
<dbReference type="InterPro" id="IPR024567">
    <property type="entry name" value="RNase_HII/HIII_dom"/>
</dbReference>
<dbReference type="Pfam" id="PF01351">
    <property type="entry name" value="RNase_HII"/>
    <property type="match status" value="1"/>
</dbReference>
<dbReference type="NCBIfam" id="NF000595">
    <property type="entry name" value="PRK00015.1-3"/>
    <property type="match status" value="1"/>
</dbReference>
<evidence type="ECO:0000256" key="11">
    <source>
        <dbReference type="ARBA" id="ARBA00022759"/>
    </source>
</evidence>
<dbReference type="CDD" id="cd07182">
    <property type="entry name" value="RNase_HII_bacteria_HII_like"/>
    <property type="match status" value="1"/>
</dbReference>
<dbReference type="PANTHER" id="PTHR10954:SF18">
    <property type="entry name" value="RIBONUCLEASE HII"/>
    <property type="match status" value="1"/>
</dbReference>
<feature type="domain" description="RNase H type-2" evidence="17">
    <location>
        <begin position="19"/>
        <end position="215"/>
    </location>
</feature>
<dbReference type="InterPro" id="IPR001352">
    <property type="entry name" value="RNase_HII/HIII"/>
</dbReference>
<accession>A0ABV6IZC2</accession>
<evidence type="ECO:0000256" key="7">
    <source>
        <dbReference type="ARBA" id="ARBA00019179"/>
    </source>
</evidence>
<keyword evidence="19" id="KW-1185">Reference proteome</keyword>
<evidence type="ECO:0000256" key="3">
    <source>
        <dbReference type="ARBA" id="ARBA00004065"/>
    </source>
</evidence>
<organism evidence="18 19">
    <name type="scientific">Muricoccus vinaceus</name>
    <dbReference type="NCBI Taxonomy" id="424704"/>
    <lineage>
        <taxon>Bacteria</taxon>
        <taxon>Pseudomonadati</taxon>
        <taxon>Pseudomonadota</taxon>
        <taxon>Alphaproteobacteria</taxon>
        <taxon>Acetobacterales</taxon>
        <taxon>Roseomonadaceae</taxon>
        <taxon>Muricoccus</taxon>
    </lineage>
</organism>
<dbReference type="GO" id="GO:0004523">
    <property type="term" value="F:RNA-DNA hybrid ribonuclease activity"/>
    <property type="evidence" value="ECO:0007669"/>
    <property type="project" value="UniProtKB-EC"/>
</dbReference>
<evidence type="ECO:0000256" key="12">
    <source>
        <dbReference type="ARBA" id="ARBA00022801"/>
    </source>
</evidence>
<evidence type="ECO:0000256" key="16">
    <source>
        <dbReference type="RuleBase" id="RU003515"/>
    </source>
</evidence>
<keyword evidence="8 14" id="KW-0963">Cytoplasm</keyword>
<comment type="cofactor">
    <cofactor evidence="2">
        <name>Mg(2+)</name>
        <dbReference type="ChEBI" id="CHEBI:18420"/>
    </cofactor>
</comment>
<evidence type="ECO:0000256" key="9">
    <source>
        <dbReference type="ARBA" id="ARBA00022722"/>
    </source>
</evidence>
<evidence type="ECO:0000256" key="15">
    <source>
        <dbReference type="PROSITE-ProRule" id="PRU01319"/>
    </source>
</evidence>
<keyword evidence="9 14" id="KW-0540">Nuclease</keyword>
<dbReference type="EC" id="3.1.26.4" evidence="6 14"/>
<dbReference type="HAMAP" id="MF_00052_B">
    <property type="entry name" value="RNase_HII_B"/>
    <property type="match status" value="1"/>
</dbReference>
<evidence type="ECO:0000256" key="5">
    <source>
        <dbReference type="ARBA" id="ARBA00007383"/>
    </source>
</evidence>
<dbReference type="InterPro" id="IPR036397">
    <property type="entry name" value="RNaseH_sf"/>
</dbReference>
<comment type="cofactor">
    <cofactor evidence="14 15">
        <name>Mn(2+)</name>
        <dbReference type="ChEBI" id="CHEBI:29035"/>
    </cofactor>
    <cofactor evidence="14 15">
        <name>Mg(2+)</name>
        <dbReference type="ChEBI" id="CHEBI:18420"/>
    </cofactor>
    <text evidence="14 15">Manganese or magnesium. Binds 1 divalent metal ion per monomer in the absence of substrate. May bind a second metal ion after substrate binding.</text>
</comment>
<name>A0ABV6IZC2_9PROT</name>
<evidence type="ECO:0000256" key="10">
    <source>
        <dbReference type="ARBA" id="ARBA00022723"/>
    </source>
</evidence>
<dbReference type="PANTHER" id="PTHR10954">
    <property type="entry name" value="RIBONUCLEASE H2 SUBUNIT A"/>
    <property type="match status" value="1"/>
</dbReference>
<evidence type="ECO:0000313" key="19">
    <source>
        <dbReference type="Proteomes" id="UP001589789"/>
    </source>
</evidence>
<keyword evidence="10 14" id="KW-0479">Metal-binding</keyword>
<dbReference type="InterPro" id="IPR012337">
    <property type="entry name" value="RNaseH-like_sf"/>
</dbReference>
<feature type="binding site" evidence="14 15">
    <location>
        <position position="26"/>
    </location>
    <ligand>
        <name>a divalent metal cation</name>
        <dbReference type="ChEBI" id="CHEBI:60240"/>
    </ligand>
</feature>
<keyword evidence="12 14" id="KW-0378">Hydrolase</keyword>
<comment type="catalytic activity">
    <reaction evidence="1 14 15 16">
        <text>Endonucleolytic cleavage to 5'-phosphomonoester.</text>
        <dbReference type="EC" id="3.1.26.4"/>
    </reaction>
</comment>
<evidence type="ECO:0000259" key="17">
    <source>
        <dbReference type="PROSITE" id="PS51975"/>
    </source>
</evidence>
<feature type="binding site" evidence="14 15">
    <location>
        <position position="124"/>
    </location>
    <ligand>
        <name>a divalent metal cation</name>
        <dbReference type="ChEBI" id="CHEBI:60240"/>
    </ligand>
</feature>
<dbReference type="Gene3D" id="3.30.420.10">
    <property type="entry name" value="Ribonuclease H-like superfamily/Ribonuclease H"/>
    <property type="match status" value="1"/>
</dbReference>
<evidence type="ECO:0000256" key="1">
    <source>
        <dbReference type="ARBA" id="ARBA00000077"/>
    </source>
</evidence>
<keyword evidence="11 14" id="KW-0255">Endonuclease</keyword>
<dbReference type="PROSITE" id="PS51975">
    <property type="entry name" value="RNASE_H_2"/>
    <property type="match status" value="1"/>
</dbReference>
<sequence length="230" mass="23554">MARRAAARPDFSLESAEAGPVAGVDEAGRGPLAGPVLAGAVIFLGPPPAALAALLDDSKRLDAARREAAHRALLEARAAGQVLIGLGAASAGEIGRLNILRATHLAMARAVARLPLLPILALVDGNAPPPLPCDVRCVVGGDGLSLSIAAASIMAKVVRDRAMARLGARWPGYGFAGHAGYPTPSHREALARLGPCPHHRRGFAPVDKLVDRAVGRALHRAADQAVPALS</sequence>
<evidence type="ECO:0000256" key="2">
    <source>
        <dbReference type="ARBA" id="ARBA00001946"/>
    </source>
</evidence>
<evidence type="ECO:0000256" key="13">
    <source>
        <dbReference type="ARBA" id="ARBA00023211"/>
    </source>
</evidence>
<keyword evidence="13 14" id="KW-0464">Manganese</keyword>
<reference evidence="18 19" key="1">
    <citation type="submission" date="2024-09" db="EMBL/GenBank/DDBJ databases">
        <authorList>
            <person name="Sun Q."/>
            <person name="Mori K."/>
        </authorList>
    </citation>
    <scope>NUCLEOTIDE SEQUENCE [LARGE SCALE GENOMIC DNA]</scope>
    <source>
        <strain evidence="18 19">CCM 7468</strain>
    </source>
</reference>
<comment type="similarity">
    <text evidence="5 14 16">Belongs to the RNase HII family.</text>
</comment>